<sequence>MSIETLAREFGVTRLARLTGLDRLGVEVVGAVRPRGHVLQVSQGKGRSLVEAQWSALSEAIELSAAEQPDPRALVFGHAPGDTWFDVGDLKIAWVAGRELHSGQTSWAPAEAVFCPPAGQVWLGPSVTRWKSNGLGAHPRARAFAEEHAVLELLERHCLAQTLPDGWTPSAMRRHFVRTLHTADGFAAFSFDLTPDDSALHVAGVLLFDLEEGPVPLTAGYACRRAWAGAEESAFLEAAQSRLTEIHGAREDVLIGQRETGKAALAVCRALPQRRLRRSAVRHALARCVDARVLLVTLRESPWVVKAISPDLAVSELL</sequence>
<dbReference type="Proteomes" id="UP000249061">
    <property type="component" value="Unassembled WGS sequence"/>
</dbReference>
<evidence type="ECO:0000313" key="3">
    <source>
        <dbReference type="Proteomes" id="UP000249061"/>
    </source>
</evidence>
<dbReference type="PROSITE" id="PS51664">
    <property type="entry name" value="YCAO"/>
    <property type="match status" value="1"/>
</dbReference>
<dbReference type="InterPro" id="IPR003776">
    <property type="entry name" value="YcaO-like_dom"/>
</dbReference>
<comment type="caution">
    <text evidence="2">The sequence shown here is derived from an EMBL/GenBank/DDBJ whole genome shotgun (WGS) entry which is preliminary data.</text>
</comment>
<dbReference type="Pfam" id="PF02624">
    <property type="entry name" value="YcaO"/>
    <property type="match status" value="1"/>
</dbReference>
<dbReference type="EMBL" id="QFQP01000023">
    <property type="protein sequence ID" value="PZR08886.1"/>
    <property type="molecule type" value="Genomic_DNA"/>
</dbReference>
<gene>
    <name evidence="2" type="ORF">DI536_23640</name>
</gene>
<dbReference type="PANTHER" id="PTHR37809:SF1">
    <property type="entry name" value="RIBOSOMAL PROTEIN S12 METHYLTHIOTRANSFERASE ACCESSORY FACTOR YCAO"/>
    <property type="match status" value="1"/>
</dbReference>
<organism evidence="2 3">
    <name type="scientific">Archangium gephyra</name>
    <dbReference type="NCBI Taxonomy" id="48"/>
    <lineage>
        <taxon>Bacteria</taxon>
        <taxon>Pseudomonadati</taxon>
        <taxon>Myxococcota</taxon>
        <taxon>Myxococcia</taxon>
        <taxon>Myxococcales</taxon>
        <taxon>Cystobacterineae</taxon>
        <taxon>Archangiaceae</taxon>
        <taxon>Archangium</taxon>
    </lineage>
</organism>
<protein>
    <submittedName>
        <fullName evidence="2">Fatty acid-binding protein</fullName>
    </submittedName>
</protein>
<name>A0A2W5T901_9BACT</name>
<proteinExistence type="predicted"/>
<reference evidence="2 3" key="1">
    <citation type="submission" date="2017-08" db="EMBL/GenBank/DDBJ databases">
        <title>Infants hospitalized years apart are colonized by the same room-sourced microbial strains.</title>
        <authorList>
            <person name="Brooks B."/>
            <person name="Olm M.R."/>
            <person name="Firek B.A."/>
            <person name="Baker R."/>
            <person name="Thomas B.C."/>
            <person name="Morowitz M.J."/>
            <person name="Banfield J.F."/>
        </authorList>
    </citation>
    <scope>NUCLEOTIDE SEQUENCE [LARGE SCALE GENOMIC DNA]</scope>
    <source>
        <strain evidence="2">S2_003_000_R2_14</strain>
    </source>
</reference>
<feature type="domain" description="YcaO" evidence="1">
    <location>
        <begin position="44"/>
        <end position="318"/>
    </location>
</feature>
<evidence type="ECO:0000313" key="2">
    <source>
        <dbReference type="EMBL" id="PZR08886.1"/>
    </source>
</evidence>
<dbReference type="AlphaFoldDB" id="A0A2W5T901"/>
<dbReference type="Gene3D" id="3.30.160.660">
    <property type="match status" value="1"/>
</dbReference>
<evidence type="ECO:0000259" key="1">
    <source>
        <dbReference type="PROSITE" id="PS51664"/>
    </source>
</evidence>
<accession>A0A2W5T901</accession>
<dbReference type="PANTHER" id="PTHR37809">
    <property type="entry name" value="RIBOSOMAL PROTEIN S12 METHYLTHIOTRANSFERASE ACCESSORY FACTOR YCAO"/>
    <property type="match status" value="1"/>
</dbReference>